<dbReference type="OrthoDB" id="1122086at2"/>
<keyword evidence="1" id="KW-0812">Transmembrane</keyword>
<dbReference type="Proteomes" id="UP001075461">
    <property type="component" value="Unassembled WGS sequence"/>
</dbReference>
<sequence>MKTLKNIFNFYIDGFKNMKLGKTLWLVVFVKLFIMIFILKMFIFDKNIHTEFQTDEEKINFIYQNLKKD</sequence>
<gene>
    <name evidence="5" type="ORF">CURT_0025</name>
    <name evidence="4" type="ORF">CYJ41_04585</name>
    <name evidence="2" type="ORF">O6B32_08465</name>
    <name evidence="3" type="ORF">O6B92_07605</name>
</gene>
<accession>A0A2I1N9T8</accession>
<dbReference type="EMBL" id="JAPXGP010000005">
    <property type="protein sequence ID" value="MCZ6162196.1"/>
    <property type="molecule type" value="Genomic_DNA"/>
</dbReference>
<evidence type="ECO:0000256" key="1">
    <source>
        <dbReference type="SAM" id="Phobius"/>
    </source>
</evidence>
<reference evidence="5 7" key="2">
    <citation type="submission" date="2020-05" db="EMBL/GenBank/DDBJ databases">
        <title>Complete genome sequencing of Campylobacter and Arcobacter type strains.</title>
        <authorList>
            <person name="Miller W.G."/>
            <person name="Yee E."/>
        </authorList>
    </citation>
    <scope>NUCLEOTIDE SEQUENCE [LARGE SCALE GENOMIC DNA]</scope>
    <source>
        <strain evidence="5 7">LMG 6451</strain>
    </source>
</reference>
<protein>
    <submittedName>
        <fullName evidence="4">DUF4492 domain-containing protein</fullName>
    </submittedName>
</protein>
<keyword evidence="1" id="KW-1133">Transmembrane helix</keyword>
<dbReference type="EMBL" id="PKHU01000004">
    <property type="protein sequence ID" value="PKZ29119.1"/>
    <property type="molecule type" value="Genomic_DNA"/>
</dbReference>
<dbReference type="Proteomes" id="UP000234639">
    <property type="component" value="Unassembled WGS sequence"/>
</dbReference>
<evidence type="ECO:0000313" key="2">
    <source>
        <dbReference type="EMBL" id="MCZ6160512.1"/>
    </source>
</evidence>
<dbReference type="InterPro" id="IPR027853">
    <property type="entry name" value="DUF4492"/>
</dbReference>
<dbReference type="Proteomes" id="UP000509722">
    <property type="component" value="Chromosome"/>
</dbReference>
<dbReference type="GeneID" id="77174936"/>
<dbReference type="Proteomes" id="UP001075225">
    <property type="component" value="Unassembled WGS sequence"/>
</dbReference>
<name>A0A2I1N9T8_9BACT</name>
<keyword evidence="1" id="KW-0472">Membrane</keyword>
<evidence type="ECO:0000313" key="7">
    <source>
        <dbReference type="Proteomes" id="UP000509722"/>
    </source>
</evidence>
<evidence type="ECO:0000313" key="5">
    <source>
        <dbReference type="EMBL" id="QKF83559.1"/>
    </source>
</evidence>
<evidence type="ECO:0000313" key="3">
    <source>
        <dbReference type="EMBL" id="MCZ6162196.1"/>
    </source>
</evidence>
<dbReference type="Pfam" id="PF14899">
    <property type="entry name" value="DUF4492"/>
    <property type="match status" value="1"/>
</dbReference>
<reference evidence="4 6" key="1">
    <citation type="submission" date="2017-12" db="EMBL/GenBank/DDBJ databases">
        <title>Phylogenetic diversity of female urinary microbiome.</title>
        <authorList>
            <person name="Thomas-White K."/>
            <person name="Wolfe A.J."/>
        </authorList>
    </citation>
    <scope>NUCLEOTIDE SEQUENCE [LARGE SCALE GENOMIC DNA]</scope>
    <source>
        <strain evidence="4 6">UMB0112</strain>
    </source>
</reference>
<dbReference type="EMBL" id="JAPXGO010000009">
    <property type="protein sequence ID" value="MCZ6160512.1"/>
    <property type="molecule type" value="Genomic_DNA"/>
</dbReference>
<evidence type="ECO:0000313" key="6">
    <source>
        <dbReference type="Proteomes" id="UP000234639"/>
    </source>
</evidence>
<dbReference type="AlphaFoldDB" id="A0A2I1N9T8"/>
<organism evidence="4 6">
    <name type="scientific">Campylobacter ureolyticus</name>
    <dbReference type="NCBI Taxonomy" id="827"/>
    <lineage>
        <taxon>Bacteria</taxon>
        <taxon>Pseudomonadati</taxon>
        <taxon>Campylobacterota</taxon>
        <taxon>Epsilonproteobacteria</taxon>
        <taxon>Campylobacterales</taxon>
        <taxon>Campylobacteraceae</taxon>
        <taxon>Campylobacter</taxon>
    </lineage>
</organism>
<proteinExistence type="predicted"/>
<dbReference type="RefSeq" id="WP_018713472.1">
    <property type="nucleotide sequence ID" value="NZ_BQNW01000001.1"/>
</dbReference>
<reference evidence="2" key="3">
    <citation type="submission" date="2022-12" db="EMBL/GenBank/DDBJ databases">
        <title>Species Delineation and Comparative Genomics within the Campylobacter ureolyticus Complex.</title>
        <authorList>
            <person name="Maki J."/>
            <person name="Howard M."/>
            <person name="Connelly S."/>
            <person name="Hardy D.J."/>
            <person name="Cameron A."/>
        </authorList>
    </citation>
    <scope>NUCLEOTIDE SEQUENCE</scope>
    <source>
        <strain evidence="3">URMC_786</strain>
        <strain evidence="2">URMC_787</strain>
    </source>
</reference>
<evidence type="ECO:0000313" key="4">
    <source>
        <dbReference type="EMBL" id="PKZ29119.1"/>
    </source>
</evidence>
<dbReference type="EMBL" id="CP053832">
    <property type="protein sequence ID" value="QKF83559.1"/>
    <property type="molecule type" value="Genomic_DNA"/>
</dbReference>
<feature type="transmembrane region" description="Helical" evidence="1">
    <location>
        <begin position="24"/>
        <end position="43"/>
    </location>
</feature>